<name>A0ABY1HL51_9GAMM</name>
<evidence type="ECO:0000256" key="1">
    <source>
        <dbReference type="SAM" id="Coils"/>
    </source>
</evidence>
<dbReference type="EMBL" id="FPLJ01000145">
    <property type="protein sequence ID" value="SGZ04337.1"/>
    <property type="molecule type" value="Genomic_DNA"/>
</dbReference>
<dbReference type="Proteomes" id="UP000182660">
    <property type="component" value="Unassembled WGS sequence"/>
</dbReference>
<evidence type="ECO:0000313" key="3">
    <source>
        <dbReference type="Proteomes" id="UP000182660"/>
    </source>
</evidence>
<sequence length="417" mass="47941">MVSDEQRALIQEIATADSLGESIAIFSLTKELLDGCKFIFASDSGPSPGLSVGQDFKDGSAIRSLFSTEKVLVLDNETLRDMSLGTAEFQIDYSISLDTQALSYLEPYISGNVNKLPHDFRDIFQFISQNNVFVDPMPYIHENYYNLGDEKAADKIFNKLKAYELLRNLDTEAIKHESIVKACISDSELIMKTQQQMSRMYATLNDAIFMKELDINFNYQYAHLLKMIIIQLHNPKKDRFMKVKEFLDFCHVKISAIGFREVFIACTFFDKGQKLGFFSKIQKNKKDLFKIIKGMAWDLYHVRQMERVATLKPDERARYFFPSFLTCDKRLIEILDLYPLKCLAYIEGIYEPMPFFDGDILEALAQIDAEKDEIYDKFFTESSSNNRADKRESAREDLSNLVSQLEADLSDIANVSV</sequence>
<proteinExistence type="predicted"/>
<reference evidence="2 3" key="1">
    <citation type="submission" date="2016-11" db="EMBL/GenBank/DDBJ databases">
        <authorList>
            <person name="Klemetsen T."/>
        </authorList>
    </citation>
    <scope>NUCLEOTIDE SEQUENCE [LARGE SCALE GENOMIC DNA]</scope>
    <source>
        <strain evidence="2">MT 2528</strain>
    </source>
</reference>
<keyword evidence="1" id="KW-0175">Coiled coil</keyword>
<feature type="coiled-coil region" evidence="1">
    <location>
        <begin position="388"/>
        <end position="415"/>
    </location>
</feature>
<organism evidence="2 3">
    <name type="scientific">Moritella viscosa</name>
    <dbReference type="NCBI Taxonomy" id="80854"/>
    <lineage>
        <taxon>Bacteria</taxon>
        <taxon>Pseudomonadati</taxon>
        <taxon>Pseudomonadota</taxon>
        <taxon>Gammaproteobacteria</taxon>
        <taxon>Alteromonadales</taxon>
        <taxon>Moritellaceae</taxon>
        <taxon>Moritella</taxon>
    </lineage>
</organism>
<dbReference type="GeneID" id="61298244"/>
<comment type="caution">
    <text evidence="2">The sequence shown here is derived from an EMBL/GenBank/DDBJ whole genome shotgun (WGS) entry which is preliminary data.</text>
</comment>
<protein>
    <submittedName>
        <fullName evidence="2">Uncharacterized protein</fullName>
    </submittedName>
</protein>
<keyword evidence="3" id="KW-1185">Reference proteome</keyword>
<accession>A0ABY1HL51</accession>
<gene>
    <name evidence="2" type="ORF">MT2528_4803</name>
</gene>
<dbReference type="RefSeq" id="WP_075473637.1">
    <property type="nucleotide sequence ID" value="NZ_CAWQZC010000047.1"/>
</dbReference>
<evidence type="ECO:0000313" key="2">
    <source>
        <dbReference type="EMBL" id="SGZ04337.1"/>
    </source>
</evidence>